<dbReference type="Pfam" id="PF00270">
    <property type="entry name" value="DEAD"/>
    <property type="match status" value="1"/>
</dbReference>
<evidence type="ECO:0000256" key="3">
    <source>
        <dbReference type="ARBA" id="ARBA00012552"/>
    </source>
</evidence>
<keyword evidence="15" id="KW-0396">Initiation factor</keyword>
<evidence type="ECO:0000256" key="7">
    <source>
        <dbReference type="ARBA" id="ARBA00022801"/>
    </source>
</evidence>
<feature type="domain" description="Helicase C-terminal" evidence="14">
    <location>
        <begin position="241"/>
        <end position="406"/>
    </location>
</feature>
<gene>
    <name evidence="15" type="ORF">NGATSA_3001900</name>
</gene>
<accession>I2CQN8</accession>
<proteinExistence type="evidence at transcript level"/>
<dbReference type="SMART" id="SM00487">
    <property type="entry name" value="DEXDc"/>
    <property type="match status" value="1"/>
</dbReference>
<dbReference type="EMBL" id="JU980158">
    <property type="protein sequence ID" value="AFJ69221.1"/>
    <property type="molecule type" value="mRNA"/>
</dbReference>
<dbReference type="CDD" id="cd00268">
    <property type="entry name" value="DEADc"/>
    <property type="match status" value="1"/>
</dbReference>
<evidence type="ECO:0000313" key="15">
    <source>
        <dbReference type="EMBL" id="AFJ69221.1"/>
    </source>
</evidence>
<feature type="domain" description="Helicase ATP-binding" evidence="13">
    <location>
        <begin position="20"/>
        <end position="228"/>
    </location>
</feature>
<evidence type="ECO:0000256" key="2">
    <source>
        <dbReference type="ARBA" id="ARBA00009334"/>
    </source>
</evidence>
<evidence type="ECO:0000256" key="12">
    <source>
        <dbReference type="RuleBase" id="RU000492"/>
    </source>
</evidence>
<comment type="similarity">
    <text evidence="2">Belongs to the DEAD box helicase family. DDX5/DBP2 subfamily.</text>
</comment>
<keyword evidence="7 12" id="KW-0378">Hydrolase</keyword>
<protein>
    <recommendedName>
        <fullName evidence="3">RNA helicase</fullName>
        <ecNumber evidence="3">3.6.4.13</ecNumber>
    </recommendedName>
</protein>
<evidence type="ECO:0000256" key="11">
    <source>
        <dbReference type="ARBA" id="ARBA00037449"/>
    </source>
</evidence>
<evidence type="ECO:0000256" key="10">
    <source>
        <dbReference type="ARBA" id="ARBA00023242"/>
    </source>
</evidence>
<keyword evidence="6 12" id="KW-0547">Nucleotide-binding</keyword>
<evidence type="ECO:0000256" key="6">
    <source>
        <dbReference type="ARBA" id="ARBA00022741"/>
    </source>
</evidence>
<dbReference type="PROSITE" id="PS51194">
    <property type="entry name" value="HELICASE_CTER"/>
    <property type="match status" value="1"/>
</dbReference>
<evidence type="ECO:0000256" key="8">
    <source>
        <dbReference type="ARBA" id="ARBA00022806"/>
    </source>
</evidence>
<dbReference type="InterPro" id="IPR001650">
    <property type="entry name" value="Helicase_C-like"/>
</dbReference>
<evidence type="ECO:0000259" key="14">
    <source>
        <dbReference type="PROSITE" id="PS51194"/>
    </source>
</evidence>
<dbReference type="CDD" id="cd18787">
    <property type="entry name" value="SF2_C_DEAD"/>
    <property type="match status" value="1"/>
</dbReference>
<dbReference type="PROSITE" id="PS00039">
    <property type="entry name" value="DEAD_ATP_HELICASE"/>
    <property type="match status" value="1"/>
</dbReference>
<evidence type="ECO:0000256" key="4">
    <source>
        <dbReference type="ARBA" id="ARBA00022517"/>
    </source>
</evidence>
<dbReference type="GO" id="GO:0003743">
    <property type="term" value="F:translation initiation factor activity"/>
    <property type="evidence" value="ECO:0007669"/>
    <property type="project" value="UniProtKB-KW"/>
</dbReference>
<dbReference type="AlphaFoldDB" id="I2CQN8"/>
<evidence type="ECO:0000256" key="1">
    <source>
        <dbReference type="ARBA" id="ARBA00004604"/>
    </source>
</evidence>
<dbReference type="Pfam" id="PF00271">
    <property type="entry name" value="Helicase_C"/>
    <property type="match status" value="1"/>
</dbReference>
<dbReference type="GO" id="GO:0003676">
    <property type="term" value="F:nucleic acid binding"/>
    <property type="evidence" value="ECO:0007669"/>
    <property type="project" value="InterPro"/>
</dbReference>
<dbReference type="SUPFAM" id="SSF52540">
    <property type="entry name" value="P-loop containing nucleoside triphosphate hydrolases"/>
    <property type="match status" value="1"/>
</dbReference>
<dbReference type="GO" id="GO:0016787">
    <property type="term" value="F:hydrolase activity"/>
    <property type="evidence" value="ECO:0007669"/>
    <property type="project" value="UniProtKB-KW"/>
</dbReference>
<comment type="subcellular location">
    <subcellularLocation>
        <location evidence="1">Nucleus</location>
        <location evidence="1">Nucleolus</location>
    </subcellularLocation>
</comment>
<keyword evidence="4" id="KW-0690">Ribosome biogenesis</keyword>
<dbReference type="SMART" id="SM00490">
    <property type="entry name" value="HELICc"/>
    <property type="match status" value="1"/>
</dbReference>
<evidence type="ECO:0000259" key="13">
    <source>
        <dbReference type="PROSITE" id="PS51192"/>
    </source>
</evidence>
<keyword evidence="9 12" id="KW-0067">ATP-binding</keyword>
<dbReference type="EC" id="3.6.4.13" evidence="3"/>
<dbReference type="InterPro" id="IPR027417">
    <property type="entry name" value="P-loop_NTPase"/>
</dbReference>
<comment type="function">
    <text evidence="11">ATP-dependent RNA helicase required for 60S ribosomal subunit synthesis. Involved in efficient pre-rRNA processing, predominantly at site A3, which is necessary for the normal formation of 25S and 5.8S rRNAs.</text>
</comment>
<dbReference type="Gene3D" id="3.40.50.300">
    <property type="entry name" value="P-loop containing nucleotide triphosphate hydrolases"/>
    <property type="match status" value="2"/>
</dbReference>
<name>I2CQN8_NANGC</name>
<dbReference type="InterPro" id="IPR014001">
    <property type="entry name" value="Helicase_ATP-bd"/>
</dbReference>
<dbReference type="GO" id="GO:0003724">
    <property type="term" value="F:RNA helicase activity"/>
    <property type="evidence" value="ECO:0007669"/>
    <property type="project" value="UniProtKB-EC"/>
</dbReference>
<dbReference type="GO" id="GO:0005524">
    <property type="term" value="F:ATP binding"/>
    <property type="evidence" value="ECO:0007669"/>
    <property type="project" value="UniProtKB-KW"/>
</dbReference>
<dbReference type="InterPro" id="IPR011545">
    <property type="entry name" value="DEAD/DEAH_box_helicase_dom"/>
</dbReference>
<keyword evidence="15" id="KW-0648">Protein biosynthesis</keyword>
<dbReference type="InterPro" id="IPR000629">
    <property type="entry name" value="RNA-helicase_DEAD-box_CS"/>
</dbReference>
<keyword evidence="5" id="KW-0698">rRNA processing</keyword>
<dbReference type="PANTHER" id="PTHR47958">
    <property type="entry name" value="ATP-DEPENDENT RNA HELICASE DBP3"/>
    <property type="match status" value="1"/>
</dbReference>
<reference evidence="15" key="2">
    <citation type="journal article" date="2012" name="Nat. Commun.">
        <title>Draft genome sequence and genetic transformation of the oleaginous alga Nannochloropis gaditana.</title>
        <authorList>
            <person name="Radakovits R."/>
            <person name="Jinkerson R.E."/>
            <person name="Fuerstenberg S.I."/>
            <person name="Tae H."/>
            <person name="Settlage R.E."/>
            <person name="Boore J.L."/>
            <person name="Posewitz M.C."/>
        </authorList>
    </citation>
    <scope>NUCLEOTIDE SEQUENCE</scope>
    <source>
        <strain evidence="15">CCMP526</strain>
    </source>
</reference>
<keyword evidence="8 12" id="KW-0347">Helicase</keyword>
<keyword evidence="10" id="KW-0539">Nucleus</keyword>
<dbReference type="PROSITE" id="PS51192">
    <property type="entry name" value="HELICASE_ATP_BIND_1"/>
    <property type="match status" value="1"/>
</dbReference>
<evidence type="ECO:0000256" key="5">
    <source>
        <dbReference type="ARBA" id="ARBA00022552"/>
    </source>
</evidence>
<sequence length="455" mass="50206">MRGIFSKGFEKPSECQTLGIKPLLDGKNMLLQAQSGHGKTAIFATAILNNIDTNAPAKEAIQAIVLVPNRDLARQVTAEIESLGQYLEPPLRIQCCVGSPNTKTEEARDERIALVKTLRITPPHVLVGTMGRIVDLAEGRDRSGPVVWLKNTKFLVLDEADEMLFDCRNPNGEAEHGGTAKASSSNYVMLQGLARKLNQGTQIVLVSATFAPETTKAAQEIFPRSSFVLNTLEDRELNRANIQQFYVVVHRNDERVWLPELMQLKLSTLEKLVSIFANGQIYCFCTNRSQVDMVMKANNYAGTRYTVNIEDFKSGKKTVLVCTNALARGLDVQAASVVINFDLCDPQRYMQRIGRVGRFGRAGTAISIIPPYQVDKSSGRNYSIQHITEAYHNTINRWDFLQGDYPPRDPFVLQLPGFGIEQDLLNGAREAEAEAAAEAGVEGLSKGMAEMGVGN</sequence>
<dbReference type="InterPro" id="IPR044742">
    <property type="entry name" value="DEAD/DEAH_RhlB"/>
</dbReference>
<evidence type="ECO:0000256" key="9">
    <source>
        <dbReference type="ARBA" id="ARBA00022840"/>
    </source>
</evidence>
<organism evidence="15">
    <name type="scientific">Nannochloropsis gaditana (strain CCMP526)</name>
    <name type="common">Green microalga</name>
    <name type="synonym">Microchloropsis gaditana</name>
    <dbReference type="NCBI Taxonomy" id="1093141"/>
    <lineage>
        <taxon>Eukaryota</taxon>
        <taxon>Sar</taxon>
        <taxon>Stramenopiles</taxon>
        <taxon>Ochrophyta</taxon>
        <taxon>Eustigmatophyceae</taxon>
        <taxon>Eustigmatales</taxon>
        <taxon>Monodopsidaceae</taxon>
        <taxon>Nannochloropsis</taxon>
    </lineage>
</organism>
<reference evidence="15" key="1">
    <citation type="journal article" date="2012" name="Bioengineered">
        <title>Additional insights into the genome of the oleaginous model alga Nannochloropsis gaditana.</title>
        <authorList>
            <person name="Jinkerson R.E."/>
            <person name="Radakovits R."/>
            <person name="Posewitz M.C."/>
        </authorList>
    </citation>
    <scope>NUCLEOTIDE SEQUENCE</scope>
    <source>
        <strain evidence="15">CCMP526</strain>
    </source>
</reference>